<comment type="caution">
    <text evidence="2">The sequence shown here is derived from an EMBL/GenBank/DDBJ whole genome shotgun (WGS) entry which is preliminary data.</text>
</comment>
<reference evidence="2 3" key="1">
    <citation type="journal article" date="2023" name="Plants (Basel)">
        <title>Bridging the Gap: Combining Genomics and Transcriptomics Approaches to Understand Stylosanthes scabra, an Orphan Legume from the Brazilian Caatinga.</title>
        <authorList>
            <person name="Ferreira-Neto J.R.C."/>
            <person name="da Silva M.D."/>
            <person name="Binneck E."/>
            <person name="de Melo N.F."/>
            <person name="da Silva R.H."/>
            <person name="de Melo A.L.T.M."/>
            <person name="Pandolfi V."/>
            <person name="Bustamante F.O."/>
            <person name="Brasileiro-Vidal A.C."/>
            <person name="Benko-Iseppon A.M."/>
        </authorList>
    </citation>
    <scope>NUCLEOTIDE SEQUENCE [LARGE SCALE GENOMIC DNA]</scope>
    <source>
        <tissue evidence="2">Leaves</tissue>
    </source>
</reference>
<protein>
    <submittedName>
        <fullName evidence="2">Uncharacterized protein</fullName>
    </submittedName>
</protein>
<evidence type="ECO:0000313" key="3">
    <source>
        <dbReference type="Proteomes" id="UP001341840"/>
    </source>
</evidence>
<proteinExistence type="predicted"/>
<sequence>MEIRAEYRGNQKVAASRRGADEAVTGDGFDADGEGGSRLPRRRRSVGDVEVTGGGYRFGSVWCWCSSDL</sequence>
<evidence type="ECO:0000256" key="1">
    <source>
        <dbReference type="SAM" id="MobiDB-lite"/>
    </source>
</evidence>
<name>A0ABU6ULJ6_9FABA</name>
<accession>A0ABU6ULJ6</accession>
<organism evidence="2 3">
    <name type="scientific">Stylosanthes scabra</name>
    <dbReference type="NCBI Taxonomy" id="79078"/>
    <lineage>
        <taxon>Eukaryota</taxon>
        <taxon>Viridiplantae</taxon>
        <taxon>Streptophyta</taxon>
        <taxon>Embryophyta</taxon>
        <taxon>Tracheophyta</taxon>
        <taxon>Spermatophyta</taxon>
        <taxon>Magnoliopsida</taxon>
        <taxon>eudicotyledons</taxon>
        <taxon>Gunneridae</taxon>
        <taxon>Pentapetalae</taxon>
        <taxon>rosids</taxon>
        <taxon>fabids</taxon>
        <taxon>Fabales</taxon>
        <taxon>Fabaceae</taxon>
        <taxon>Papilionoideae</taxon>
        <taxon>50 kb inversion clade</taxon>
        <taxon>dalbergioids sensu lato</taxon>
        <taxon>Dalbergieae</taxon>
        <taxon>Pterocarpus clade</taxon>
        <taxon>Stylosanthes</taxon>
    </lineage>
</organism>
<evidence type="ECO:0000313" key="2">
    <source>
        <dbReference type="EMBL" id="MED6161036.1"/>
    </source>
</evidence>
<dbReference type="EMBL" id="JASCZI010121289">
    <property type="protein sequence ID" value="MED6161036.1"/>
    <property type="molecule type" value="Genomic_DNA"/>
</dbReference>
<dbReference type="Proteomes" id="UP001341840">
    <property type="component" value="Unassembled WGS sequence"/>
</dbReference>
<feature type="region of interest" description="Disordered" evidence="1">
    <location>
        <begin position="1"/>
        <end position="41"/>
    </location>
</feature>
<keyword evidence="3" id="KW-1185">Reference proteome</keyword>
<gene>
    <name evidence="2" type="ORF">PIB30_056946</name>
</gene>